<accession>M5BYW5</accession>
<dbReference type="Gene3D" id="3.90.180.10">
    <property type="entry name" value="Medium-chain alcohol dehydrogenases, catalytic domain"/>
    <property type="match status" value="1"/>
</dbReference>
<evidence type="ECO:0000313" key="3">
    <source>
        <dbReference type="EMBL" id="CCO32409.1"/>
    </source>
</evidence>
<name>M5BYW5_THACB</name>
<dbReference type="InterPro" id="IPR045010">
    <property type="entry name" value="MDR_fam"/>
</dbReference>
<protein>
    <recommendedName>
        <fullName evidence="2">Alcohol dehydrogenase-like C-terminal domain-containing protein</fullName>
    </recommendedName>
</protein>
<dbReference type="AlphaFoldDB" id="M5BYW5"/>
<dbReference type="FunFam" id="3.40.50.720:FF:000121">
    <property type="entry name" value="Prostaglandin reductase 2"/>
    <property type="match status" value="1"/>
</dbReference>
<comment type="caution">
    <text evidence="3">The sequence shown here is derived from an EMBL/GenBank/DDBJ whole genome shotgun (WGS) entry which is preliminary data.</text>
</comment>
<feature type="domain" description="Alcohol dehydrogenase-like C-terminal" evidence="2">
    <location>
        <begin position="35"/>
        <end position="152"/>
    </location>
</feature>
<sequence length="216" mass="23037">MSVLGMPGQTAFYGLELIGAPKTGETIYVSAGAGAVGSIVIQLAKTKGLKVIASAGSNEKVEVMKRMGADVAFNYKTDQVEDVLAKEGPIDIYWDHIGGSQLEAAIGACNLYARIIVCGAIPAFNNTPPHHIKNLAEILYKRLRVQGFMYWEAEVVIEGHSNNPVKFINALTPLVKNGKIHWAEQVFDGIESVSEAVVTALAGDSTGKVIVKVADP</sequence>
<dbReference type="EMBL" id="CAOJ01009790">
    <property type="protein sequence ID" value="CCO32409.1"/>
    <property type="molecule type" value="Genomic_DNA"/>
</dbReference>
<dbReference type="GO" id="GO:0016628">
    <property type="term" value="F:oxidoreductase activity, acting on the CH-CH group of donors, NAD or NADP as acceptor"/>
    <property type="evidence" value="ECO:0007669"/>
    <property type="project" value="InterPro"/>
</dbReference>
<keyword evidence="1" id="KW-0560">Oxidoreductase</keyword>
<dbReference type="CDD" id="cd05288">
    <property type="entry name" value="PGDH"/>
    <property type="match status" value="1"/>
</dbReference>
<dbReference type="PANTHER" id="PTHR43205">
    <property type="entry name" value="PROSTAGLANDIN REDUCTASE"/>
    <property type="match status" value="1"/>
</dbReference>
<gene>
    <name evidence="3" type="primary">SC4A7.25c</name>
    <name evidence="3" type="ORF">BN14_06469</name>
</gene>
<dbReference type="InterPro" id="IPR013149">
    <property type="entry name" value="ADH-like_C"/>
</dbReference>
<reference evidence="3 4" key="1">
    <citation type="journal article" date="2013" name="J. Biotechnol.">
        <title>Establishment and interpretation of the genome sequence of the phytopathogenic fungus Rhizoctonia solani AG1-IB isolate 7/3/14.</title>
        <authorList>
            <person name="Wibberg D.W."/>
            <person name="Jelonek L.J."/>
            <person name="Rupp O.R."/>
            <person name="Hennig M.H."/>
            <person name="Eikmeyer F.E."/>
            <person name="Goesmann A.G."/>
            <person name="Hartmann A.H."/>
            <person name="Borriss R.B."/>
            <person name="Grosch R.G."/>
            <person name="Puehler A.P."/>
            <person name="Schlueter A.S."/>
        </authorList>
    </citation>
    <scope>NUCLEOTIDE SEQUENCE [LARGE SCALE GENOMIC DNA]</scope>
    <source>
        <strain evidence="4">AG1-IB / isolate 7/3/14</strain>
    </source>
</reference>
<dbReference type="PANTHER" id="PTHR43205:SF7">
    <property type="entry name" value="PROSTAGLANDIN REDUCTASE 1"/>
    <property type="match status" value="1"/>
</dbReference>
<dbReference type="Proteomes" id="UP000012065">
    <property type="component" value="Unassembled WGS sequence"/>
</dbReference>
<dbReference type="Gene3D" id="3.40.50.720">
    <property type="entry name" value="NAD(P)-binding Rossmann-like Domain"/>
    <property type="match status" value="1"/>
</dbReference>
<dbReference type="InterPro" id="IPR036291">
    <property type="entry name" value="NAD(P)-bd_dom_sf"/>
</dbReference>
<dbReference type="SUPFAM" id="SSF51735">
    <property type="entry name" value="NAD(P)-binding Rossmann-fold domains"/>
    <property type="match status" value="1"/>
</dbReference>
<dbReference type="Pfam" id="PF00107">
    <property type="entry name" value="ADH_zinc_N"/>
    <property type="match status" value="1"/>
</dbReference>
<evidence type="ECO:0000256" key="1">
    <source>
        <dbReference type="ARBA" id="ARBA00023002"/>
    </source>
</evidence>
<proteinExistence type="predicted"/>
<dbReference type="HOGENOM" id="CLU_026673_29_4_1"/>
<organism evidence="3 4">
    <name type="scientific">Thanatephorus cucumeris (strain AG1-IB / isolate 7/3/14)</name>
    <name type="common">Lettuce bottom rot fungus</name>
    <name type="synonym">Rhizoctonia solani</name>
    <dbReference type="NCBI Taxonomy" id="1108050"/>
    <lineage>
        <taxon>Eukaryota</taxon>
        <taxon>Fungi</taxon>
        <taxon>Dikarya</taxon>
        <taxon>Basidiomycota</taxon>
        <taxon>Agaricomycotina</taxon>
        <taxon>Agaricomycetes</taxon>
        <taxon>Cantharellales</taxon>
        <taxon>Ceratobasidiaceae</taxon>
        <taxon>Rhizoctonia</taxon>
        <taxon>Rhizoctonia solani AG-1</taxon>
    </lineage>
</organism>
<evidence type="ECO:0000313" key="4">
    <source>
        <dbReference type="Proteomes" id="UP000012065"/>
    </source>
</evidence>
<evidence type="ECO:0000259" key="2">
    <source>
        <dbReference type="Pfam" id="PF00107"/>
    </source>
</evidence>